<evidence type="ECO:0000313" key="1">
    <source>
        <dbReference type="EMBL" id="CAE7904644.1"/>
    </source>
</evidence>
<name>A0A813BHA7_9DINO</name>
<evidence type="ECO:0000313" key="2">
    <source>
        <dbReference type="Proteomes" id="UP000601435"/>
    </source>
</evidence>
<organism evidence="1 2">
    <name type="scientific">Symbiodinium necroappetens</name>
    <dbReference type="NCBI Taxonomy" id="1628268"/>
    <lineage>
        <taxon>Eukaryota</taxon>
        <taxon>Sar</taxon>
        <taxon>Alveolata</taxon>
        <taxon>Dinophyceae</taxon>
        <taxon>Suessiales</taxon>
        <taxon>Symbiodiniaceae</taxon>
        <taxon>Symbiodinium</taxon>
    </lineage>
</organism>
<reference evidence="1" key="1">
    <citation type="submission" date="2021-02" db="EMBL/GenBank/DDBJ databases">
        <authorList>
            <person name="Dougan E. K."/>
            <person name="Rhodes N."/>
            <person name="Thang M."/>
            <person name="Chan C."/>
        </authorList>
    </citation>
    <scope>NUCLEOTIDE SEQUENCE</scope>
</reference>
<sequence>MMVKFLPFFRRQAALQKDQSGQAMPPRILTEQDVQISWMSDDLDERIAFLQALADHSLPMPQNESQFHAARVFSDATGRSEYRVDQWMDYLQLHGYSIPEVTR</sequence>
<dbReference type="AlphaFoldDB" id="A0A813BHA7"/>
<gene>
    <name evidence="1" type="ORF">SNEC2469_LOCUS30584</name>
</gene>
<comment type="caution">
    <text evidence="1">The sequence shown here is derived from an EMBL/GenBank/DDBJ whole genome shotgun (WGS) entry which is preliminary data.</text>
</comment>
<dbReference type="Proteomes" id="UP000601435">
    <property type="component" value="Unassembled WGS sequence"/>
</dbReference>
<accession>A0A813BHA7</accession>
<protein>
    <submittedName>
        <fullName evidence="1">Uncharacterized protein</fullName>
    </submittedName>
</protein>
<dbReference type="OrthoDB" id="408145at2759"/>
<dbReference type="EMBL" id="CAJNJA010071697">
    <property type="protein sequence ID" value="CAE7904644.1"/>
    <property type="molecule type" value="Genomic_DNA"/>
</dbReference>
<proteinExistence type="predicted"/>
<keyword evidence="2" id="KW-1185">Reference proteome</keyword>